<protein>
    <recommendedName>
        <fullName evidence="3">FAM86 N-terminal domain-containing protein</fullName>
    </recommendedName>
</protein>
<dbReference type="Gene3D" id="3.40.50.150">
    <property type="entry name" value="Vaccinia Virus protein VP39"/>
    <property type="match status" value="1"/>
</dbReference>
<gene>
    <name evidence="1" type="ORF">OC846_003192</name>
</gene>
<evidence type="ECO:0008006" key="3">
    <source>
        <dbReference type="Google" id="ProtNLM"/>
    </source>
</evidence>
<proteinExistence type="predicted"/>
<dbReference type="Proteomes" id="UP001176517">
    <property type="component" value="Unassembled WGS sequence"/>
</dbReference>
<dbReference type="SUPFAM" id="SSF53335">
    <property type="entry name" value="S-adenosyl-L-methionine-dependent methyltransferases"/>
    <property type="match status" value="1"/>
</dbReference>
<reference evidence="1" key="1">
    <citation type="journal article" date="2023" name="PhytoFront">
        <title>Draft Genome Resources of Seven Strains of Tilletia horrida, Causal Agent of Kernel Smut of Rice.</title>
        <authorList>
            <person name="Khanal S."/>
            <person name="Antony Babu S."/>
            <person name="Zhou X.G."/>
        </authorList>
    </citation>
    <scope>NUCLEOTIDE SEQUENCE</scope>
    <source>
        <strain evidence="1">TX6</strain>
    </source>
</reference>
<dbReference type="EMBL" id="JAPDMZ010000073">
    <property type="protein sequence ID" value="KAK0551700.1"/>
    <property type="molecule type" value="Genomic_DNA"/>
</dbReference>
<dbReference type="InterPro" id="IPR029063">
    <property type="entry name" value="SAM-dependent_MTases_sf"/>
</dbReference>
<dbReference type="PANTHER" id="PTHR14614:SF130">
    <property type="entry name" value="PROTEIN-LYSINE N-METHYLTRANSFERASE EEF2KMT"/>
    <property type="match status" value="1"/>
</dbReference>
<comment type="caution">
    <text evidence="1">The sequence shown here is derived from an EMBL/GenBank/DDBJ whole genome shotgun (WGS) entry which is preliminary data.</text>
</comment>
<evidence type="ECO:0000313" key="2">
    <source>
        <dbReference type="Proteomes" id="UP001176517"/>
    </source>
</evidence>
<organism evidence="1 2">
    <name type="scientific">Tilletia horrida</name>
    <dbReference type="NCBI Taxonomy" id="155126"/>
    <lineage>
        <taxon>Eukaryota</taxon>
        <taxon>Fungi</taxon>
        <taxon>Dikarya</taxon>
        <taxon>Basidiomycota</taxon>
        <taxon>Ustilaginomycotina</taxon>
        <taxon>Exobasidiomycetes</taxon>
        <taxon>Tilletiales</taxon>
        <taxon>Tilletiaceae</taxon>
        <taxon>Tilletia</taxon>
    </lineage>
</organism>
<dbReference type="GO" id="GO:0008757">
    <property type="term" value="F:S-adenosylmethionine-dependent methyltransferase activity"/>
    <property type="evidence" value="ECO:0007669"/>
    <property type="project" value="UniProtKB-ARBA"/>
</dbReference>
<dbReference type="PANTHER" id="PTHR14614">
    <property type="entry name" value="HEPATOCELLULAR CARCINOMA-ASSOCIATED ANTIGEN"/>
    <property type="match status" value="1"/>
</dbReference>
<dbReference type="AlphaFoldDB" id="A0AAN6GQ54"/>
<keyword evidence="2" id="KW-1185">Reference proteome</keyword>
<sequence length="428" mass="46413">MLDPPSRLLDTRRSIAAQYAARLPPRSTSFTWPTDPSALLAVQAYLDDDLFQQDDGAVGQSSTASSRSRIAPASTSYDTRFLKTLIEKLQHAIGQTEDPDGELEIDDRLMERYVSLLAIPNVPNAPPPASKIQYFYPSPLSLRVADDGSQLDNREPADILHDLNSILLDESGTMISSGTTGLRTWEASLQVANHIVSSPPGSSTPLNLETIIRPGTRVLELGSGVGMLGVLYASVVLTDVPGPVLETLEGTLRQNDLASSELVQVAALDWVELSNESDTGSIHTWLHALEPNVILAADVVFDPDLCRPLAKTIRAALEAGFRADLQQEEMLPVAYIASTVRNLATYSTFKTALADAQLEFRPIDLQPERLTVPLLPTRTDPASSACETGNQAQALGPPAGLSLARIFPSTHDPQRDGHVELLEIRCRR</sequence>
<dbReference type="InterPro" id="IPR019410">
    <property type="entry name" value="Methyltransf_16"/>
</dbReference>
<dbReference type="Pfam" id="PF10294">
    <property type="entry name" value="Methyltransf_16"/>
    <property type="match status" value="1"/>
</dbReference>
<evidence type="ECO:0000313" key="1">
    <source>
        <dbReference type="EMBL" id="KAK0551700.1"/>
    </source>
</evidence>
<accession>A0AAN6GQ54</accession>
<name>A0AAN6GQ54_9BASI</name>